<dbReference type="AlphaFoldDB" id="A0A8H6YIA1"/>
<organism evidence="3 4">
    <name type="scientific">Mycena venus</name>
    <dbReference type="NCBI Taxonomy" id="2733690"/>
    <lineage>
        <taxon>Eukaryota</taxon>
        <taxon>Fungi</taxon>
        <taxon>Dikarya</taxon>
        <taxon>Basidiomycota</taxon>
        <taxon>Agaricomycotina</taxon>
        <taxon>Agaricomycetes</taxon>
        <taxon>Agaricomycetidae</taxon>
        <taxon>Agaricales</taxon>
        <taxon>Marasmiineae</taxon>
        <taxon>Mycenaceae</taxon>
        <taxon>Mycena</taxon>
    </lineage>
</organism>
<feature type="region of interest" description="Disordered" evidence="1">
    <location>
        <begin position="928"/>
        <end position="949"/>
    </location>
</feature>
<evidence type="ECO:0000313" key="3">
    <source>
        <dbReference type="EMBL" id="KAF7359612.1"/>
    </source>
</evidence>
<dbReference type="InterPro" id="IPR041457">
    <property type="entry name" value="CxC2_KDZ-assoc"/>
</dbReference>
<dbReference type="PANTHER" id="PTHR33104:SF2">
    <property type="entry name" value="CXC3 LIKE CYSTEINE CLUSTER DOMAIN-CONTAINING PROTEIN"/>
    <property type="match status" value="1"/>
</dbReference>
<proteinExistence type="predicted"/>
<protein>
    <recommendedName>
        <fullName evidence="2">CxC2-like cysteine cluster KDZ transposase-associated domain-containing protein</fullName>
    </recommendedName>
</protein>
<feature type="region of interest" description="Disordered" evidence="1">
    <location>
        <begin position="73"/>
        <end position="128"/>
    </location>
</feature>
<dbReference type="Pfam" id="PF18758">
    <property type="entry name" value="KDZ"/>
    <property type="match status" value="1"/>
</dbReference>
<sequence>MSQGWHITQSLSPPPHSPTYDQISLRGDIPPLACATERTYSFVRVINTSGTWPLRRNLIDFFLSLHFIMSTRPSDMADSRSAKKARKHPAGRWHDNDPTPLTPATRREQSTSTRGNTSRHRGGPGGGIMRTSHLSRAAAMVTQPTTTSDTLEFPPASTPVYDTLMGAEPEPDILRPSREGVITFNPSSVESKRKQGQSQYITQVQQHLPRLQNLILATFAHDQLGQPCGCGGEASFRCVDCFNAPMWCIRCAIGAHIYNPFHRIEEWDGKMFVRSPMWKKDDVSSSICLSTHPSGIRCPHSPPAAKGPPRHMLIVDHNGFHKRYIEFCHCRAPIPWEQLVLRRLFPASFKEPKTAFTFTVLKQFHVHSLASKKSAYDYVKGLCQLTNNGDPDSVDDRYEEFVRACRIWRFLVIQRRAGQAPPHGIDKHIPHRRPNCLALRCPACPEIGFNVSEEEVKSAAESKRHKYTLFVSTDGDFKLQRKKKKEDPDDFALNDGNAHFVPTPEYKVYMEDIAKDDPKPDDDGNCPHLKAGRMHNIVKFKNSVAAGLPWIFLTYDIWCKYGVYLKDRILKRFPSMAPIINRVMGAIGKVHNPGHGTECQDEYNLNYTPNVGLVSGELIETGWAELNLSAGSTREMNEGHRHDVLDAVCDHWNWEKLVKLPHTLLRKYRDARSQLRARTATWELVDSKQRSERPEAVKEWEKAGVTPQPDPRNKNKLLRVFHPNFQTGPPTTRAAYDKMRAREQGPGNEGRDTLEDLHSRDVRLMKDGLSIVEDRRDIHRLLASSRTAQHKIRTERKQLYTKLVAFRGTLLKRAPTLYPHMTEIDFDEPEETQVLLPSDFSAAERTSLKLDSLGQIEFDLRREAAYQALHDLKDHIQLRNFVFGEKKSHANGGQYLGMLKNNIEMAGDRYRRIRKALIALGLPADDTSFQPLPRNEQRGKDALKLKPGDSRRPDPWFWHAQRPAGLDEEGERAWETEWWYRARELKNRAHEEVEILEAEFKRATTWFLTTANIWTTMGDIENSDNVKGSREYAHKQAAIYRRLGNTCEAHWNESSELVRKDEIEEETGGQD</sequence>
<feature type="domain" description="CxC2-like cysteine cluster KDZ transposase-associated" evidence="2">
    <location>
        <begin position="291"/>
        <end position="388"/>
    </location>
</feature>
<feature type="compositionally biased region" description="Basic and acidic residues" evidence="1">
    <location>
        <begin position="935"/>
        <end position="949"/>
    </location>
</feature>
<dbReference type="OrthoDB" id="3257613at2759"/>
<gene>
    <name evidence="3" type="ORF">MVEN_00685000</name>
</gene>
<evidence type="ECO:0000256" key="1">
    <source>
        <dbReference type="SAM" id="MobiDB-lite"/>
    </source>
</evidence>
<evidence type="ECO:0000313" key="4">
    <source>
        <dbReference type="Proteomes" id="UP000620124"/>
    </source>
</evidence>
<name>A0A8H6YIA1_9AGAR</name>
<evidence type="ECO:0000259" key="2">
    <source>
        <dbReference type="Pfam" id="PF18803"/>
    </source>
</evidence>
<feature type="region of interest" description="Disordered" evidence="1">
    <location>
        <begin position="1"/>
        <end position="24"/>
    </location>
</feature>
<accession>A0A8H6YIA1</accession>
<feature type="compositionally biased region" description="Polar residues" evidence="1">
    <location>
        <begin position="1"/>
        <end position="11"/>
    </location>
</feature>
<reference evidence="3" key="1">
    <citation type="submission" date="2020-05" db="EMBL/GenBank/DDBJ databases">
        <title>Mycena genomes resolve the evolution of fungal bioluminescence.</title>
        <authorList>
            <person name="Tsai I.J."/>
        </authorList>
    </citation>
    <scope>NUCLEOTIDE SEQUENCE</scope>
    <source>
        <strain evidence="3">CCC161011</strain>
    </source>
</reference>
<dbReference type="Proteomes" id="UP000620124">
    <property type="component" value="Unassembled WGS sequence"/>
</dbReference>
<dbReference type="PANTHER" id="PTHR33104">
    <property type="entry name" value="SI:DKEY-29D5.2"/>
    <property type="match status" value="1"/>
</dbReference>
<feature type="compositionally biased region" description="Basic residues" evidence="1">
    <location>
        <begin position="82"/>
        <end position="91"/>
    </location>
</feature>
<feature type="region of interest" description="Disordered" evidence="1">
    <location>
        <begin position="695"/>
        <end position="714"/>
    </location>
</feature>
<comment type="caution">
    <text evidence="3">The sequence shown here is derived from an EMBL/GenBank/DDBJ whole genome shotgun (WGS) entry which is preliminary data.</text>
</comment>
<keyword evidence="4" id="KW-1185">Reference proteome</keyword>
<dbReference type="Pfam" id="PF18803">
    <property type="entry name" value="CxC2"/>
    <property type="match status" value="1"/>
</dbReference>
<dbReference type="EMBL" id="JACAZI010000005">
    <property type="protein sequence ID" value="KAF7359612.1"/>
    <property type="molecule type" value="Genomic_DNA"/>
</dbReference>
<dbReference type="InterPro" id="IPR040521">
    <property type="entry name" value="KDZ"/>
</dbReference>